<organism evidence="1 2">
    <name type="scientific">Leptospira interrogans str. 2006001854</name>
    <dbReference type="NCBI Taxonomy" id="1001590"/>
    <lineage>
        <taxon>Bacteria</taxon>
        <taxon>Pseudomonadati</taxon>
        <taxon>Spirochaetota</taxon>
        <taxon>Spirochaetia</taxon>
        <taxon>Leptospirales</taxon>
        <taxon>Leptospiraceae</taxon>
        <taxon>Leptospira</taxon>
    </lineage>
</organism>
<sequence length="52" mass="6296">MNPWILYTEFTFIKTFSISIAESRKNKNPEDLEIRRVLLIQRRFKIGISLLR</sequence>
<protein>
    <submittedName>
        <fullName evidence="1">Uncharacterized protein</fullName>
    </submittedName>
</protein>
<evidence type="ECO:0000313" key="2">
    <source>
        <dbReference type="Proteomes" id="UP000012128"/>
    </source>
</evidence>
<name>M6GCI3_LEPIR</name>
<dbReference type="EMBL" id="AFLW02000081">
    <property type="protein sequence ID" value="EMM82673.1"/>
    <property type="molecule type" value="Genomic_DNA"/>
</dbReference>
<proteinExistence type="predicted"/>
<dbReference type="AlphaFoldDB" id="M6GCI3"/>
<accession>M6GCI3</accession>
<comment type="caution">
    <text evidence="1">The sequence shown here is derived from an EMBL/GenBank/DDBJ whole genome shotgun (WGS) entry which is preliminary data.</text>
</comment>
<evidence type="ECO:0000313" key="1">
    <source>
        <dbReference type="EMBL" id="EMM82673.1"/>
    </source>
</evidence>
<dbReference type="Proteomes" id="UP000012128">
    <property type="component" value="Unassembled WGS sequence"/>
</dbReference>
<reference evidence="1 2" key="1">
    <citation type="submission" date="2013-01" db="EMBL/GenBank/DDBJ databases">
        <authorList>
            <person name="Harkins D.M."/>
            <person name="Durkin A.S."/>
            <person name="Brinkac L.M."/>
            <person name="Haft D.H."/>
            <person name="Selengut J.D."/>
            <person name="Sanka R."/>
            <person name="DePew J."/>
            <person name="Purushe J."/>
            <person name="Hospenthal D.R."/>
            <person name="Murray C.K."/>
            <person name="Pimentel G."/>
            <person name="Wasfy M."/>
            <person name="Parker T."/>
            <person name="Miller R.S."/>
            <person name="Vinetz J.M."/>
            <person name="Sutton G.G."/>
            <person name="Nierman W.C."/>
            <person name="Fouts D.E."/>
        </authorList>
    </citation>
    <scope>NUCLEOTIDE SEQUENCE [LARGE SCALE GENOMIC DNA]</scope>
    <source>
        <strain evidence="1 2">2006001854</strain>
    </source>
</reference>
<gene>
    <name evidence="1" type="ORF">LEP1GSC037_2038</name>
</gene>